<comment type="caution">
    <text evidence="2">The sequence shown here is derived from an EMBL/GenBank/DDBJ whole genome shotgun (WGS) entry which is preliminary data.</text>
</comment>
<dbReference type="AlphaFoldDB" id="A0A4Z0A1R5"/>
<dbReference type="EMBL" id="SFCI01000344">
    <property type="protein sequence ID" value="TFY80404.1"/>
    <property type="molecule type" value="Genomic_DNA"/>
</dbReference>
<sequence length="410" mass="47608">MLRRLQLSRIQVPSSALILRGIHHLKMEFPWSYPLPDDVPVAGYYNQFFDALKEMQDLRTLELSHCFPCKPWQVGDVYGVNLPRLEALSLRSKDTEENVHILKRITVLQSCRVSLFCEDFTPPFFEDIRDLAEAHMATSVDFLSPLTMFLSITGDHSPVYILNFWRSARMPRPVDMCLEPDFSLRIARPTPSDLIIFHLKILKDALWTDSIRTLIVEDNDVSWEAEQWIEMFHQNDALENVRASGKFVITFCDAMRTPVDQDQEEREQDQEREDEDEDEESDGIDEVKDEAEEHDEDGDEDDEDDNETEESEDENALTKENVFLRNLKFVELEAEDFDGEHCDEDDDNEDAFHEHLKAWLSTRREAIGTLPTLGIKDCCVSPAQIEELKEITEVDWDHKERIEVPLGGWG</sequence>
<keyword evidence="3" id="KW-1185">Reference proteome</keyword>
<protein>
    <submittedName>
        <fullName evidence="2">Uncharacterized protein</fullName>
    </submittedName>
</protein>
<evidence type="ECO:0000256" key="1">
    <source>
        <dbReference type="SAM" id="MobiDB-lite"/>
    </source>
</evidence>
<reference evidence="2 3" key="1">
    <citation type="submission" date="2019-02" db="EMBL/GenBank/DDBJ databases">
        <title>Genome sequencing of the rare red list fungi Hericium alpestre (H. flagellum).</title>
        <authorList>
            <person name="Buettner E."/>
            <person name="Kellner H."/>
        </authorList>
    </citation>
    <scope>NUCLEOTIDE SEQUENCE [LARGE SCALE GENOMIC DNA]</scope>
    <source>
        <strain evidence="2 3">DSM 108284</strain>
    </source>
</reference>
<evidence type="ECO:0000313" key="2">
    <source>
        <dbReference type="EMBL" id="TFY80404.1"/>
    </source>
</evidence>
<feature type="region of interest" description="Disordered" evidence="1">
    <location>
        <begin position="258"/>
        <end position="318"/>
    </location>
</feature>
<dbReference type="Proteomes" id="UP000298061">
    <property type="component" value="Unassembled WGS sequence"/>
</dbReference>
<organism evidence="2 3">
    <name type="scientific">Hericium alpestre</name>
    <dbReference type="NCBI Taxonomy" id="135208"/>
    <lineage>
        <taxon>Eukaryota</taxon>
        <taxon>Fungi</taxon>
        <taxon>Dikarya</taxon>
        <taxon>Basidiomycota</taxon>
        <taxon>Agaricomycotina</taxon>
        <taxon>Agaricomycetes</taxon>
        <taxon>Russulales</taxon>
        <taxon>Hericiaceae</taxon>
        <taxon>Hericium</taxon>
    </lineage>
</organism>
<gene>
    <name evidence="2" type="ORF">EWM64_g3607</name>
</gene>
<proteinExistence type="predicted"/>
<evidence type="ECO:0000313" key="3">
    <source>
        <dbReference type="Proteomes" id="UP000298061"/>
    </source>
</evidence>
<accession>A0A4Z0A1R5</accession>
<name>A0A4Z0A1R5_9AGAM</name>
<feature type="compositionally biased region" description="Acidic residues" evidence="1">
    <location>
        <begin position="261"/>
        <end position="315"/>
    </location>
</feature>